<dbReference type="Gene3D" id="3.30.70.330">
    <property type="match status" value="1"/>
</dbReference>
<keyword evidence="1" id="KW-0694">RNA-binding</keyword>
<dbReference type="GO" id="GO:0003723">
    <property type="term" value="F:RNA binding"/>
    <property type="evidence" value="ECO:0007669"/>
    <property type="project" value="UniProtKB-UniRule"/>
</dbReference>
<evidence type="ECO:0000256" key="1">
    <source>
        <dbReference type="PROSITE-ProRule" id="PRU00176"/>
    </source>
</evidence>
<proteinExistence type="predicted"/>
<evidence type="ECO:0000256" key="2">
    <source>
        <dbReference type="SAM" id="MobiDB-lite"/>
    </source>
</evidence>
<dbReference type="InterPro" id="IPR035979">
    <property type="entry name" value="RBD_domain_sf"/>
</dbReference>
<evidence type="ECO:0000313" key="4">
    <source>
        <dbReference type="EMBL" id="PKI84417.1"/>
    </source>
</evidence>
<name>A0A2N1JD09_9BASI</name>
<dbReference type="SMART" id="SM00360">
    <property type="entry name" value="RRM"/>
    <property type="match status" value="1"/>
</dbReference>
<feature type="domain" description="RRM" evidence="3">
    <location>
        <begin position="1"/>
        <end position="78"/>
    </location>
</feature>
<evidence type="ECO:0000313" key="5">
    <source>
        <dbReference type="Proteomes" id="UP000232875"/>
    </source>
</evidence>
<evidence type="ECO:0000259" key="3">
    <source>
        <dbReference type="PROSITE" id="PS50102"/>
    </source>
</evidence>
<feature type="compositionally biased region" description="Basic and acidic residues" evidence="2">
    <location>
        <begin position="124"/>
        <end position="133"/>
    </location>
</feature>
<dbReference type="SUPFAM" id="SSF54928">
    <property type="entry name" value="RNA-binding domain, RBD"/>
    <property type="match status" value="1"/>
</dbReference>
<dbReference type="InterPro" id="IPR012677">
    <property type="entry name" value="Nucleotide-bd_a/b_plait_sf"/>
</dbReference>
<protein>
    <recommendedName>
        <fullName evidence="3">RRM domain-containing protein</fullName>
    </recommendedName>
</protein>
<dbReference type="AlphaFoldDB" id="A0A2N1JD09"/>
<sequence length="185" mass="20268">MSSGTPNNAVYVRNINTKLYTLFGSYGKILDVVATRADGMRGQAFVVFRDLQSAASAMRGLEGFSFYDSPLSMEYARKKSYASIVYEHGEEALLNPTLMNRLEEGAPQTGRVTFSHAQAQALGQEKKRLRDDQAANGDQSAADAPNARTTDESRPLKTQRVEVDAREENAGGDDDAMEMGDSDEE</sequence>
<organism evidence="4 5">
    <name type="scientific">Malassezia vespertilionis</name>
    <dbReference type="NCBI Taxonomy" id="2020962"/>
    <lineage>
        <taxon>Eukaryota</taxon>
        <taxon>Fungi</taxon>
        <taxon>Dikarya</taxon>
        <taxon>Basidiomycota</taxon>
        <taxon>Ustilaginomycotina</taxon>
        <taxon>Malasseziomycetes</taxon>
        <taxon>Malasseziales</taxon>
        <taxon>Malasseziaceae</taxon>
        <taxon>Malassezia</taxon>
    </lineage>
</organism>
<dbReference type="STRING" id="2020962.A0A2N1JD09"/>
<feature type="compositionally biased region" description="Basic and acidic residues" evidence="2">
    <location>
        <begin position="149"/>
        <end position="169"/>
    </location>
</feature>
<dbReference type="EMBL" id="KZ454989">
    <property type="protein sequence ID" value="PKI84417.1"/>
    <property type="molecule type" value="Genomic_DNA"/>
</dbReference>
<dbReference type="OrthoDB" id="277802at2759"/>
<gene>
    <name evidence="4" type="ORF">MVES_001707</name>
</gene>
<dbReference type="Pfam" id="PF00076">
    <property type="entry name" value="RRM_1"/>
    <property type="match status" value="1"/>
</dbReference>
<dbReference type="InterPro" id="IPR000504">
    <property type="entry name" value="RRM_dom"/>
</dbReference>
<dbReference type="PROSITE" id="PS50102">
    <property type="entry name" value="RRM"/>
    <property type="match status" value="1"/>
</dbReference>
<reference evidence="4 5" key="1">
    <citation type="submission" date="2017-10" db="EMBL/GenBank/DDBJ databases">
        <title>A novel species of cold-tolerant Malassezia isolated from bats.</title>
        <authorList>
            <person name="Lorch J.M."/>
            <person name="Palmer J.M."/>
            <person name="Vanderwolf K.J."/>
            <person name="Schmidt K.Z."/>
            <person name="Verant M.L."/>
            <person name="Weller T.J."/>
            <person name="Blehert D.S."/>
        </authorList>
    </citation>
    <scope>NUCLEOTIDE SEQUENCE [LARGE SCALE GENOMIC DNA]</scope>
    <source>
        <strain evidence="4 5">NWHC:44797-103</strain>
    </source>
</reference>
<dbReference type="Proteomes" id="UP000232875">
    <property type="component" value="Unassembled WGS sequence"/>
</dbReference>
<feature type="compositionally biased region" description="Acidic residues" evidence="2">
    <location>
        <begin position="170"/>
        <end position="185"/>
    </location>
</feature>
<feature type="region of interest" description="Disordered" evidence="2">
    <location>
        <begin position="124"/>
        <end position="185"/>
    </location>
</feature>
<accession>A0A2N1JD09</accession>
<keyword evidence="5" id="KW-1185">Reference proteome</keyword>